<reference evidence="9 10" key="1">
    <citation type="journal article" date="2009" name="PLoS Genet.">
        <title>The genome of Nectria haematococca: contribution of supernumerary chromosomes to gene expansion.</title>
        <authorList>
            <person name="Coleman J.J."/>
            <person name="Rounsley S.D."/>
            <person name="Rodriguez-Carres M."/>
            <person name="Kuo A."/>
            <person name="Wasmann C.C."/>
            <person name="Grimwood J."/>
            <person name="Schmutz J."/>
            <person name="Taga M."/>
            <person name="White G.J."/>
            <person name="Zhou S."/>
            <person name="Schwartz D.C."/>
            <person name="Freitag M."/>
            <person name="Ma L.J."/>
            <person name="Danchin E.G."/>
            <person name="Henrissat B."/>
            <person name="Coutinho P.M."/>
            <person name="Nelson D.R."/>
            <person name="Straney D."/>
            <person name="Napoli C.A."/>
            <person name="Barker B.M."/>
            <person name="Gribskov M."/>
            <person name="Rep M."/>
            <person name="Kroken S."/>
            <person name="Molnar I."/>
            <person name="Rensing C."/>
            <person name="Kennell J.C."/>
            <person name="Zamora J."/>
            <person name="Farman M.L."/>
            <person name="Selker E.U."/>
            <person name="Salamov A."/>
            <person name="Shapiro H."/>
            <person name="Pangilinan J."/>
            <person name="Lindquist E."/>
            <person name="Lamers C."/>
            <person name="Grigoriev I.V."/>
            <person name="Geiser D.M."/>
            <person name="Covert S.F."/>
            <person name="Temporini E."/>
            <person name="Vanetten H.D."/>
        </authorList>
    </citation>
    <scope>NUCLEOTIDE SEQUENCE [LARGE SCALE GENOMIC DNA]</scope>
    <source>
        <strain evidence="10">ATCC MYA-4622 / CBS 123669 / FGSC 9596 / NRRL 45880 / 77-13-4</strain>
    </source>
</reference>
<dbReference type="InterPro" id="IPR002403">
    <property type="entry name" value="Cyt_P450_E_grp-IV"/>
</dbReference>
<evidence type="ECO:0000256" key="3">
    <source>
        <dbReference type="ARBA" id="ARBA00022617"/>
    </source>
</evidence>
<dbReference type="eggNOG" id="KOG0684">
    <property type="taxonomic scope" value="Eukaryota"/>
</dbReference>
<dbReference type="InterPro" id="IPR001128">
    <property type="entry name" value="Cyt_P450"/>
</dbReference>
<organism evidence="9 10">
    <name type="scientific">Fusarium vanettenii (strain ATCC MYA-4622 / CBS 123669 / FGSC 9596 / NRRL 45880 / 77-13-4)</name>
    <name type="common">Fusarium solani subsp. pisi</name>
    <dbReference type="NCBI Taxonomy" id="660122"/>
    <lineage>
        <taxon>Eukaryota</taxon>
        <taxon>Fungi</taxon>
        <taxon>Dikarya</taxon>
        <taxon>Ascomycota</taxon>
        <taxon>Pezizomycotina</taxon>
        <taxon>Sordariomycetes</taxon>
        <taxon>Hypocreomycetidae</taxon>
        <taxon>Hypocreales</taxon>
        <taxon>Nectriaceae</taxon>
        <taxon>Fusarium</taxon>
        <taxon>Fusarium solani species complex</taxon>
        <taxon>Fusarium vanettenii</taxon>
    </lineage>
</organism>
<comment type="cofactor">
    <cofactor evidence="1 7">
        <name>heme</name>
        <dbReference type="ChEBI" id="CHEBI:30413"/>
    </cofactor>
</comment>
<keyword evidence="5 7" id="KW-0408">Iron</keyword>
<dbReference type="GO" id="GO:0016705">
    <property type="term" value="F:oxidoreductase activity, acting on paired donors, with incorporation or reduction of molecular oxygen"/>
    <property type="evidence" value="ECO:0007669"/>
    <property type="project" value="InterPro"/>
</dbReference>
<dbReference type="SUPFAM" id="SSF48264">
    <property type="entry name" value="Cytochrome P450"/>
    <property type="match status" value="1"/>
</dbReference>
<dbReference type="GO" id="GO:0020037">
    <property type="term" value="F:heme binding"/>
    <property type="evidence" value="ECO:0007669"/>
    <property type="project" value="InterPro"/>
</dbReference>
<comment type="similarity">
    <text evidence="2">Belongs to the cytochrome P450 family.</text>
</comment>
<evidence type="ECO:0000256" key="5">
    <source>
        <dbReference type="ARBA" id="ARBA00023004"/>
    </source>
</evidence>
<dbReference type="InParanoid" id="C7ZF14"/>
<dbReference type="GO" id="GO:0005506">
    <property type="term" value="F:iron ion binding"/>
    <property type="evidence" value="ECO:0007669"/>
    <property type="project" value="InterPro"/>
</dbReference>
<dbReference type="Proteomes" id="UP000005206">
    <property type="component" value="Chromosome 11"/>
</dbReference>
<dbReference type="CDD" id="cd11040">
    <property type="entry name" value="CYP7_CYP8-like"/>
    <property type="match status" value="1"/>
</dbReference>
<accession>C7ZF14</accession>
<name>C7ZF14_FUSV7</name>
<dbReference type="Gene3D" id="1.10.630.10">
    <property type="entry name" value="Cytochrome P450"/>
    <property type="match status" value="1"/>
</dbReference>
<protein>
    <recommendedName>
        <fullName evidence="11">Cytochrome P450</fullName>
    </recommendedName>
</protein>
<keyword evidence="6" id="KW-0560">Oxidoreductase</keyword>
<proteinExistence type="inferred from homology"/>
<dbReference type="GeneID" id="9665356"/>
<dbReference type="STRING" id="660122.C7ZF14"/>
<evidence type="ECO:0000256" key="8">
    <source>
        <dbReference type="SAM" id="MobiDB-lite"/>
    </source>
</evidence>
<feature type="binding site" description="axial binding residue" evidence="7">
    <location>
        <position position="529"/>
    </location>
    <ligand>
        <name>heme</name>
        <dbReference type="ChEBI" id="CHEBI:30413"/>
    </ligand>
    <ligandPart>
        <name>Fe</name>
        <dbReference type="ChEBI" id="CHEBI:18248"/>
    </ligandPart>
</feature>
<feature type="region of interest" description="Disordered" evidence="8">
    <location>
        <begin position="480"/>
        <end position="506"/>
    </location>
</feature>
<keyword evidence="3 7" id="KW-0349">Heme</keyword>
<dbReference type="PANTHER" id="PTHR24304:SF2">
    <property type="entry name" value="24-HYDROXYCHOLESTEROL 7-ALPHA-HYDROXYLASE"/>
    <property type="match status" value="1"/>
</dbReference>
<evidence type="ECO:0000313" key="10">
    <source>
        <dbReference type="Proteomes" id="UP000005206"/>
    </source>
</evidence>
<evidence type="ECO:0000256" key="4">
    <source>
        <dbReference type="ARBA" id="ARBA00022723"/>
    </source>
</evidence>
<dbReference type="EMBL" id="GG698922">
    <property type="protein sequence ID" value="EEU37528.1"/>
    <property type="molecule type" value="Genomic_DNA"/>
</dbReference>
<dbReference type="HOGENOM" id="CLU_018012_2_1_1"/>
<dbReference type="OMA" id="NLKFGKW"/>
<dbReference type="PRINTS" id="PR00465">
    <property type="entry name" value="EP450IV"/>
</dbReference>
<evidence type="ECO:0000256" key="6">
    <source>
        <dbReference type="ARBA" id="ARBA00023033"/>
    </source>
</evidence>
<dbReference type="AlphaFoldDB" id="C7ZF14"/>
<sequence length="591" mass="66836">MNATAITATASFVAETSSYGKVLVFLVLPCLLTYAYTSYGNRGYRHDLASREPPRVPYWVPVVGNTFGFAFDTEKFLFSAISKFGNVPLRLLIGAEPMYYIPHGQPILDLFKASRHLTTKSLGVMTIRNAFGCPPADVKIYADDESGTDAKPAPGWEHVDPSQRLHFVHHRDLHTLLAGSSLHALEEKFVESLSRSISNDSKFKKDEWTEVSDLYVLFRDYLFCAALEAFCGEKFLELSPDFPENFWVFDHHLPNLFKRLPKWLIPKSFRMRDKALGGVLRYHRYGREQFDFTDDNVLKGEWTPQFGSRLMRARQKMFLTTGFSVQGAAALDLGMLWGQVAFLSFHFVNANAIPASMWMLLGVLLDDNIKDRLMAEIDPAFTTSSLSFNKDKLCSGPLLNSIYCETLRVRVAAPVGRTSLIPDLKFGKWKLNQGVTMLSTSWIGGHDTKFWNTGREFPDGSVEHPVDSFWAERFLQYPDDPSSGPVRNPSFKAPFKTKRRTPEDDRNAQVITEGTQGYWYPYGGGTKMCPGRFFATQELKVGVAIMLRAYDIELLDHEAAAKIGPNMDYFPFGTIPPNGKVAARIRRRKLE</sequence>
<dbReference type="OrthoDB" id="3366823at2759"/>
<dbReference type="VEuPathDB" id="FungiDB:NECHADRAFT_51576"/>
<evidence type="ECO:0000313" key="9">
    <source>
        <dbReference type="EMBL" id="EEU37528.1"/>
    </source>
</evidence>
<dbReference type="InterPro" id="IPR050529">
    <property type="entry name" value="CYP450_sterol_14alpha_dmase"/>
</dbReference>
<dbReference type="KEGG" id="nhe:NECHADRAFT_51576"/>
<dbReference type="RefSeq" id="XP_003043241.1">
    <property type="nucleotide sequence ID" value="XM_003043195.1"/>
</dbReference>
<evidence type="ECO:0008006" key="11">
    <source>
        <dbReference type="Google" id="ProtNLM"/>
    </source>
</evidence>
<dbReference type="PANTHER" id="PTHR24304">
    <property type="entry name" value="CYTOCHROME P450 FAMILY 7"/>
    <property type="match status" value="1"/>
</dbReference>
<keyword evidence="4 7" id="KW-0479">Metal-binding</keyword>
<keyword evidence="10" id="KW-1185">Reference proteome</keyword>
<dbReference type="GO" id="GO:0008395">
    <property type="term" value="F:steroid hydroxylase activity"/>
    <property type="evidence" value="ECO:0007669"/>
    <property type="project" value="TreeGrafter"/>
</dbReference>
<gene>
    <name evidence="9" type="ORF">NECHADRAFT_51576</name>
</gene>
<evidence type="ECO:0000256" key="7">
    <source>
        <dbReference type="PIRSR" id="PIRSR602403-1"/>
    </source>
</evidence>
<evidence type="ECO:0000256" key="1">
    <source>
        <dbReference type="ARBA" id="ARBA00001971"/>
    </source>
</evidence>
<evidence type="ECO:0000256" key="2">
    <source>
        <dbReference type="ARBA" id="ARBA00010617"/>
    </source>
</evidence>
<keyword evidence="6" id="KW-0503">Monooxygenase</keyword>
<dbReference type="InterPro" id="IPR036396">
    <property type="entry name" value="Cyt_P450_sf"/>
</dbReference>
<dbReference type="Pfam" id="PF00067">
    <property type="entry name" value="p450"/>
    <property type="match status" value="2"/>
</dbReference>